<dbReference type="InterPro" id="IPR011467">
    <property type="entry name" value="DUF1573"/>
</dbReference>
<dbReference type="STRING" id="1003.SAMN04488541_1015114"/>
<dbReference type="InterPro" id="IPR013783">
    <property type="entry name" value="Ig-like_fold"/>
</dbReference>
<proteinExistence type="predicted"/>
<evidence type="ECO:0000313" key="2">
    <source>
        <dbReference type="Proteomes" id="UP000199513"/>
    </source>
</evidence>
<dbReference type="Pfam" id="PF07610">
    <property type="entry name" value="DUF1573"/>
    <property type="match status" value="1"/>
</dbReference>
<dbReference type="OrthoDB" id="826619at2"/>
<dbReference type="Gene3D" id="2.60.40.10">
    <property type="entry name" value="Immunoglobulins"/>
    <property type="match status" value="1"/>
</dbReference>
<evidence type="ECO:0000313" key="1">
    <source>
        <dbReference type="EMBL" id="SFF09696.1"/>
    </source>
</evidence>
<gene>
    <name evidence="1" type="ORF">SAMN04488541_1015114</name>
</gene>
<sequence>MRYCLFLSIVSVLLYFSCNLRKSNTEKETSQVDSKHYLNNSLSNNKLDIQIQANEKNIRMYPILYLPQKDTIIQVKKESTVSIKIPFKNNGNNDLILNNVTSNCGCTIADFPQTPIRVGVESYIEVHYSSHGKNIREENQPIIIESNSEKRFAKFNIKIIISE</sequence>
<dbReference type="AlphaFoldDB" id="A0A1I2FYW7"/>
<accession>A0A1I2FYW7</accession>
<name>A0A1I2FYW7_9BACT</name>
<dbReference type="EMBL" id="FONY01000015">
    <property type="protein sequence ID" value="SFF09696.1"/>
    <property type="molecule type" value="Genomic_DNA"/>
</dbReference>
<evidence type="ECO:0008006" key="3">
    <source>
        <dbReference type="Google" id="ProtNLM"/>
    </source>
</evidence>
<keyword evidence="2" id="KW-1185">Reference proteome</keyword>
<protein>
    <recommendedName>
        <fullName evidence="3">DUF1573 domain-containing protein</fullName>
    </recommendedName>
</protein>
<dbReference type="RefSeq" id="WP_091544746.1">
    <property type="nucleotide sequence ID" value="NZ_FONY01000015.1"/>
</dbReference>
<reference evidence="1 2" key="1">
    <citation type="submission" date="2016-10" db="EMBL/GenBank/DDBJ databases">
        <authorList>
            <person name="de Groot N.N."/>
        </authorList>
    </citation>
    <scope>NUCLEOTIDE SEQUENCE [LARGE SCALE GENOMIC DNA]</scope>
    <source>
        <strain>GEY</strain>
        <strain evidence="2">DSM 9560</strain>
    </source>
</reference>
<dbReference type="Proteomes" id="UP000199513">
    <property type="component" value="Unassembled WGS sequence"/>
</dbReference>
<organism evidence="1 2">
    <name type="scientific">Thermoflexibacter ruber</name>
    <dbReference type="NCBI Taxonomy" id="1003"/>
    <lineage>
        <taxon>Bacteria</taxon>
        <taxon>Pseudomonadati</taxon>
        <taxon>Bacteroidota</taxon>
        <taxon>Cytophagia</taxon>
        <taxon>Cytophagales</taxon>
        <taxon>Thermoflexibacteraceae</taxon>
        <taxon>Thermoflexibacter</taxon>
    </lineage>
</organism>